<dbReference type="InterPro" id="IPR003812">
    <property type="entry name" value="Fido"/>
</dbReference>
<accession>A0ABT8WUN7</accession>
<evidence type="ECO:0000313" key="3">
    <source>
        <dbReference type="Proteomes" id="UP001176806"/>
    </source>
</evidence>
<organism evidence="2 3">
    <name type="scientific">Flavivirga jejuensis</name>
    <dbReference type="NCBI Taxonomy" id="870487"/>
    <lineage>
        <taxon>Bacteria</taxon>
        <taxon>Pseudomonadati</taxon>
        <taxon>Bacteroidota</taxon>
        <taxon>Flavobacteriia</taxon>
        <taxon>Flavobacteriales</taxon>
        <taxon>Flavobacteriaceae</taxon>
        <taxon>Flavivirga</taxon>
    </lineage>
</organism>
<dbReference type="Gene3D" id="1.10.3290.10">
    <property type="entry name" value="Fido-like domain"/>
    <property type="match status" value="1"/>
</dbReference>
<dbReference type="PANTHER" id="PTHR13504">
    <property type="entry name" value="FIDO DOMAIN-CONTAINING PROTEIN DDB_G0283145"/>
    <property type="match status" value="1"/>
</dbReference>
<dbReference type="InterPro" id="IPR040198">
    <property type="entry name" value="Fido_containing"/>
</dbReference>
<name>A0ABT8WUN7_9FLAO</name>
<dbReference type="Proteomes" id="UP001176806">
    <property type="component" value="Unassembled WGS sequence"/>
</dbReference>
<evidence type="ECO:0000259" key="1">
    <source>
        <dbReference type="PROSITE" id="PS51459"/>
    </source>
</evidence>
<dbReference type="Pfam" id="PF02661">
    <property type="entry name" value="Fic"/>
    <property type="match status" value="1"/>
</dbReference>
<reference evidence="2" key="1">
    <citation type="submission" date="2023-07" db="EMBL/GenBank/DDBJ databases">
        <title>Two novel species in the genus Flavivirga.</title>
        <authorList>
            <person name="Kwon K."/>
        </authorList>
    </citation>
    <scope>NUCLEOTIDE SEQUENCE</scope>
    <source>
        <strain evidence="2">KACC 14158</strain>
    </source>
</reference>
<dbReference type="PROSITE" id="PS51459">
    <property type="entry name" value="FIDO"/>
    <property type="match status" value="1"/>
</dbReference>
<evidence type="ECO:0000313" key="2">
    <source>
        <dbReference type="EMBL" id="MDO5976907.1"/>
    </source>
</evidence>
<proteinExistence type="predicted"/>
<comment type="caution">
    <text evidence="2">The sequence shown here is derived from an EMBL/GenBank/DDBJ whole genome shotgun (WGS) entry which is preliminary data.</text>
</comment>
<dbReference type="RefSeq" id="WP_303304237.1">
    <property type="nucleotide sequence ID" value="NZ_BAABDA010000011.1"/>
</dbReference>
<gene>
    <name evidence="2" type="ORF">Q4Q40_22120</name>
</gene>
<dbReference type="SUPFAM" id="SSF140931">
    <property type="entry name" value="Fic-like"/>
    <property type="match status" value="1"/>
</dbReference>
<sequence length="352" mass="40754">MLNKKQEAIIDFVLANQPVKRDAIHKGVKVKMGDSTIRRLLLKMTPELIKTNGQGKARTYSISDAYELFVPVDLEEYYNLLPEERNAKKSFNLDLISKVLSKAELFTKEEMEHLFTLHDKYTKNIAPLTNSEYKKELEILAIDLSWKSGEIEGNTYTLLETEVLLKYRELAEGKKREDATMLLNHKDALDFIIAEPDYLKPLTISRIEDIHSLLIKNLGVERNIRKRGVGVGGTDYKPLSVHQQIVDVMQQMCDLVNTRDNVFEKALLLLILISYIQAFNDGNKRTARIISNAILMEYGYCPLSYRSVKASDYKKAMLLFYEQNNLTEFKKIFINQYEYAVNKYFNLEPEMP</sequence>
<dbReference type="PANTHER" id="PTHR13504:SF38">
    <property type="entry name" value="FIDO DOMAIN-CONTAINING PROTEIN"/>
    <property type="match status" value="1"/>
</dbReference>
<protein>
    <submittedName>
        <fullName evidence="2">Fic family protein</fullName>
    </submittedName>
</protein>
<feature type="domain" description="Fido" evidence="1">
    <location>
        <begin position="202"/>
        <end position="335"/>
    </location>
</feature>
<dbReference type="EMBL" id="JAUOEL010000009">
    <property type="protein sequence ID" value="MDO5976907.1"/>
    <property type="molecule type" value="Genomic_DNA"/>
</dbReference>
<dbReference type="InterPro" id="IPR036597">
    <property type="entry name" value="Fido-like_dom_sf"/>
</dbReference>
<keyword evidence="3" id="KW-1185">Reference proteome</keyword>